<dbReference type="PROSITE" id="PS50011">
    <property type="entry name" value="PROTEIN_KINASE_DOM"/>
    <property type="match status" value="1"/>
</dbReference>
<feature type="transmembrane region" description="Helical" evidence="2">
    <location>
        <begin position="6"/>
        <end position="26"/>
    </location>
</feature>
<proteinExistence type="inferred from homology"/>
<gene>
    <name evidence="4" type="ORF">COV09_00010</name>
</gene>
<sequence>MGYLAEFWLFVSRLATVTALLVRALLSFRDRPAVRFRLFFERAGGGFIKLGQILALRYDLLPPRYTEELLKLLSRVEPQPFTKMEQVFIEELGERPATFFRKFNSNPIASASISQVYRATLHSGEEVAVKIKRPGIDYVFATDFALASFLAGFIGLFQVFHSINLDELVAEFVIWTKRELDFKFEAENAEVLREHGRRHPNTIIPKTYLELSTSRVLVTEYMDGIQRLDEVIGKLDRNPNLRSDLLRHYRIDLSQMAYYFIVDGMRQYFIDGFFHADPHPANVFLAPDNRLGYFDFGIMGQVDSRRLELLKIVHGIANHNLQAVSEAFMAHSKRQMNEEIELFRRHRKLDHAKYERILNRIEEIMTANFREELEYILAPWYEELTEEGKEFKSSAAAIFSKLLLKAESYSVYVPREMAIFFRSLIIADMVALRLDSQFKMIKAFKLFFQTYPLTKAEEIIREKSHEQELEDTLDPISDLDYEQLVELKAIERERLALATERLSELVLYYAEHYEEIRKML</sequence>
<dbReference type="PANTHER" id="PTHR10566">
    <property type="entry name" value="CHAPERONE-ACTIVITY OF BC1 COMPLEX CABC1 -RELATED"/>
    <property type="match status" value="1"/>
</dbReference>
<evidence type="ECO:0000256" key="1">
    <source>
        <dbReference type="ARBA" id="ARBA00009670"/>
    </source>
</evidence>
<dbReference type="GO" id="GO:0004672">
    <property type="term" value="F:protein kinase activity"/>
    <property type="evidence" value="ECO:0007669"/>
    <property type="project" value="InterPro"/>
</dbReference>
<dbReference type="InterPro" id="IPR004147">
    <property type="entry name" value="ABC1_dom"/>
</dbReference>
<dbReference type="CDD" id="cd05121">
    <property type="entry name" value="ABC1_ADCK3-like"/>
    <property type="match status" value="1"/>
</dbReference>
<accession>A0A2H0RGV1</accession>
<evidence type="ECO:0000259" key="3">
    <source>
        <dbReference type="PROSITE" id="PS50011"/>
    </source>
</evidence>
<dbReference type="Gene3D" id="1.10.510.10">
    <property type="entry name" value="Transferase(Phosphotransferase) domain 1"/>
    <property type="match status" value="1"/>
</dbReference>
<protein>
    <recommendedName>
        <fullName evidence="3">Protein kinase domain-containing protein</fullName>
    </recommendedName>
</protein>
<feature type="domain" description="Protein kinase" evidence="3">
    <location>
        <begin position="102"/>
        <end position="520"/>
    </location>
</feature>
<dbReference type="AlphaFoldDB" id="A0A2H0RGV1"/>
<evidence type="ECO:0000313" key="4">
    <source>
        <dbReference type="EMBL" id="PIR45687.1"/>
    </source>
</evidence>
<dbReference type="InterPro" id="IPR011009">
    <property type="entry name" value="Kinase-like_dom_sf"/>
</dbReference>
<dbReference type="InterPro" id="IPR000719">
    <property type="entry name" value="Prot_kinase_dom"/>
</dbReference>
<keyword evidence="2" id="KW-0472">Membrane</keyword>
<comment type="caution">
    <text evidence="4">The sequence shown here is derived from an EMBL/GenBank/DDBJ whole genome shotgun (WGS) entry which is preliminary data.</text>
</comment>
<comment type="similarity">
    <text evidence="1">Belongs to the protein kinase superfamily. ADCK protein kinase family.</text>
</comment>
<keyword evidence="2" id="KW-0812">Transmembrane</keyword>
<name>A0A2H0RGV1_9BACT</name>
<reference evidence="4 5" key="1">
    <citation type="submission" date="2017-09" db="EMBL/GenBank/DDBJ databases">
        <title>Depth-based differentiation of microbial function through sediment-hosted aquifers and enrichment of novel symbionts in the deep terrestrial subsurface.</title>
        <authorList>
            <person name="Probst A.J."/>
            <person name="Ladd B."/>
            <person name="Jarett J.K."/>
            <person name="Geller-Mcgrath D.E."/>
            <person name="Sieber C.M."/>
            <person name="Emerson J.B."/>
            <person name="Anantharaman K."/>
            <person name="Thomas B.C."/>
            <person name="Malmstrom R."/>
            <person name="Stieglmeier M."/>
            <person name="Klingl A."/>
            <person name="Woyke T."/>
            <person name="Ryan C.M."/>
            <person name="Banfield J.F."/>
        </authorList>
    </citation>
    <scope>NUCLEOTIDE SEQUENCE [LARGE SCALE GENOMIC DNA]</scope>
    <source>
        <strain evidence="4">CG10_big_fil_rev_8_21_14_0_10_50_13</strain>
    </source>
</reference>
<dbReference type="GO" id="GO:0005524">
    <property type="term" value="F:ATP binding"/>
    <property type="evidence" value="ECO:0007669"/>
    <property type="project" value="InterPro"/>
</dbReference>
<dbReference type="EMBL" id="PCYJ01000001">
    <property type="protein sequence ID" value="PIR45687.1"/>
    <property type="molecule type" value="Genomic_DNA"/>
</dbReference>
<organism evidence="4 5">
    <name type="scientific">Candidatus Vogelbacteria bacterium CG10_big_fil_rev_8_21_14_0_10_50_13</name>
    <dbReference type="NCBI Taxonomy" id="1975044"/>
    <lineage>
        <taxon>Bacteria</taxon>
        <taxon>Candidatus Vogeliibacteriota</taxon>
    </lineage>
</organism>
<feature type="transmembrane region" description="Helical" evidence="2">
    <location>
        <begin position="138"/>
        <end position="160"/>
    </location>
</feature>
<dbReference type="PANTHER" id="PTHR10566:SF113">
    <property type="entry name" value="PROTEIN ACTIVITY OF BC1 COMPLEX KINASE 7, CHLOROPLASTIC"/>
    <property type="match status" value="1"/>
</dbReference>
<dbReference type="Pfam" id="PF03109">
    <property type="entry name" value="ABC1"/>
    <property type="match status" value="1"/>
</dbReference>
<dbReference type="InterPro" id="IPR050154">
    <property type="entry name" value="UbiB_kinase"/>
</dbReference>
<dbReference type="Proteomes" id="UP000230906">
    <property type="component" value="Unassembled WGS sequence"/>
</dbReference>
<evidence type="ECO:0000313" key="5">
    <source>
        <dbReference type="Proteomes" id="UP000230906"/>
    </source>
</evidence>
<dbReference type="SUPFAM" id="SSF56112">
    <property type="entry name" value="Protein kinase-like (PK-like)"/>
    <property type="match status" value="1"/>
</dbReference>
<keyword evidence="2" id="KW-1133">Transmembrane helix</keyword>
<evidence type="ECO:0000256" key="2">
    <source>
        <dbReference type="SAM" id="Phobius"/>
    </source>
</evidence>